<dbReference type="AlphaFoldDB" id="A0A835UQL6"/>
<dbReference type="Proteomes" id="UP000639772">
    <property type="component" value="Chromosome 9"/>
</dbReference>
<evidence type="ECO:0000313" key="2">
    <source>
        <dbReference type="Proteomes" id="UP000639772"/>
    </source>
</evidence>
<gene>
    <name evidence="1" type="ORF">HPP92_017474</name>
</gene>
<sequence>MSMEAQVTGGKDAASEILGETNAWVIDGEGKGEGEGEGEKYIGGAGMAMPLRLEDFNICFLATVDGS</sequence>
<proteinExistence type="predicted"/>
<organism evidence="1 2">
    <name type="scientific">Vanilla planifolia</name>
    <name type="common">Vanilla</name>
    <dbReference type="NCBI Taxonomy" id="51239"/>
    <lineage>
        <taxon>Eukaryota</taxon>
        <taxon>Viridiplantae</taxon>
        <taxon>Streptophyta</taxon>
        <taxon>Embryophyta</taxon>
        <taxon>Tracheophyta</taxon>
        <taxon>Spermatophyta</taxon>
        <taxon>Magnoliopsida</taxon>
        <taxon>Liliopsida</taxon>
        <taxon>Asparagales</taxon>
        <taxon>Orchidaceae</taxon>
        <taxon>Vanilloideae</taxon>
        <taxon>Vanilleae</taxon>
        <taxon>Vanilla</taxon>
    </lineage>
</organism>
<protein>
    <submittedName>
        <fullName evidence="1">Uncharacterized protein</fullName>
    </submittedName>
</protein>
<evidence type="ECO:0000313" key="1">
    <source>
        <dbReference type="EMBL" id="KAG0468146.1"/>
    </source>
</evidence>
<reference evidence="1 2" key="1">
    <citation type="journal article" date="2020" name="Nat. Food">
        <title>A phased Vanilla planifolia genome enables genetic improvement of flavour and production.</title>
        <authorList>
            <person name="Hasing T."/>
            <person name="Tang H."/>
            <person name="Brym M."/>
            <person name="Khazi F."/>
            <person name="Huang T."/>
            <person name="Chambers A.H."/>
        </authorList>
    </citation>
    <scope>NUCLEOTIDE SEQUENCE [LARGE SCALE GENOMIC DNA]</scope>
    <source>
        <tissue evidence="1">Leaf</tissue>
    </source>
</reference>
<comment type="caution">
    <text evidence="1">The sequence shown here is derived from an EMBL/GenBank/DDBJ whole genome shotgun (WGS) entry which is preliminary data.</text>
</comment>
<accession>A0A835UQL6</accession>
<name>A0A835UQL6_VANPL</name>
<dbReference type="EMBL" id="JADCNM010000009">
    <property type="protein sequence ID" value="KAG0468146.1"/>
    <property type="molecule type" value="Genomic_DNA"/>
</dbReference>